<dbReference type="Pfam" id="PF01094">
    <property type="entry name" value="ANF_receptor"/>
    <property type="match status" value="1"/>
</dbReference>
<keyword evidence="6" id="KW-0297">G-protein coupled receptor</keyword>
<feature type="transmembrane region" description="Helical" evidence="11">
    <location>
        <begin position="767"/>
        <end position="787"/>
    </location>
</feature>
<dbReference type="PRINTS" id="PR01535">
    <property type="entry name" value="VOMERONASL2R"/>
</dbReference>
<gene>
    <name evidence="13" type="primary">Casr_10</name>
    <name evidence="13" type="ORF">GTO93_0013098</name>
</gene>
<evidence type="ECO:0000259" key="12">
    <source>
        <dbReference type="PROSITE" id="PS50259"/>
    </source>
</evidence>
<evidence type="ECO:0000256" key="7">
    <source>
        <dbReference type="ARBA" id="ARBA00023136"/>
    </source>
</evidence>
<keyword evidence="4" id="KW-0732">Signal</keyword>
<keyword evidence="8" id="KW-0675">Receptor</keyword>
<dbReference type="PRINTS" id="PR00248">
    <property type="entry name" value="GPCRMGR"/>
</dbReference>
<feature type="transmembrane region" description="Helical" evidence="11">
    <location>
        <begin position="799"/>
        <end position="822"/>
    </location>
</feature>
<dbReference type="Proteomes" id="UP001166093">
    <property type="component" value="Unassembled WGS sequence"/>
</dbReference>
<evidence type="ECO:0000256" key="3">
    <source>
        <dbReference type="ARBA" id="ARBA00022692"/>
    </source>
</evidence>
<feature type="transmembrane region" description="Helical" evidence="11">
    <location>
        <begin position="572"/>
        <end position="597"/>
    </location>
</feature>
<dbReference type="InterPro" id="IPR017979">
    <property type="entry name" value="GPCR_3_CS"/>
</dbReference>
<dbReference type="InterPro" id="IPR001828">
    <property type="entry name" value="ANF_lig-bd_rcpt"/>
</dbReference>
<dbReference type="PROSITE" id="PS50259">
    <property type="entry name" value="G_PROTEIN_RECEP_F3_4"/>
    <property type="match status" value="1"/>
</dbReference>
<feature type="non-terminal residue" evidence="13">
    <location>
        <position position="1"/>
    </location>
</feature>
<dbReference type="CDD" id="cd06364">
    <property type="entry name" value="PBP1_CaSR"/>
    <property type="match status" value="1"/>
</dbReference>
<evidence type="ECO:0000256" key="1">
    <source>
        <dbReference type="ARBA" id="ARBA00004651"/>
    </source>
</evidence>
<evidence type="ECO:0000313" key="14">
    <source>
        <dbReference type="Proteomes" id="UP001166093"/>
    </source>
</evidence>
<feature type="transmembrane region" description="Helical" evidence="11">
    <location>
        <begin position="731"/>
        <end position="755"/>
    </location>
</feature>
<dbReference type="EMBL" id="JAAWVQ010036554">
    <property type="protein sequence ID" value="MBN3274076.1"/>
    <property type="molecule type" value="Genomic_DNA"/>
</dbReference>
<dbReference type="InterPro" id="IPR017978">
    <property type="entry name" value="GPCR_3_C"/>
</dbReference>
<feature type="transmembrane region" description="Helical" evidence="11">
    <location>
        <begin position="687"/>
        <end position="706"/>
    </location>
</feature>
<keyword evidence="14" id="KW-1185">Reference proteome</keyword>
<reference evidence="13" key="1">
    <citation type="journal article" date="2021" name="Cell">
        <title>Tracing the genetic footprints of vertebrate landing in non-teleost ray-finned fishes.</title>
        <authorList>
            <person name="Bi X."/>
            <person name="Wang K."/>
            <person name="Yang L."/>
            <person name="Pan H."/>
            <person name="Jiang H."/>
            <person name="Wei Q."/>
            <person name="Fang M."/>
            <person name="Yu H."/>
            <person name="Zhu C."/>
            <person name="Cai Y."/>
            <person name="He Y."/>
            <person name="Gan X."/>
            <person name="Zeng H."/>
            <person name="Yu D."/>
            <person name="Zhu Y."/>
            <person name="Jiang H."/>
            <person name="Qiu Q."/>
            <person name="Yang H."/>
            <person name="Zhang Y.E."/>
            <person name="Wang W."/>
            <person name="Zhu M."/>
            <person name="He S."/>
            <person name="Zhang G."/>
        </authorList>
    </citation>
    <scope>NUCLEOTIDE SEQUENCE</scope>
    <source>
        <strain evidence="13">Pddl_001</strain>
    </source>
</reference>
<dbReference type="PANTHER" id="PTHR24061:SF519">
    <property type="entry name" value="EXTRACELLULAR CALCIUM-SENSING RECEPTOR-LIKE"/>
    <property type="match status" value="1"/>
</dbReference>
<keyword evidence="5 11" id="KW-1133">Transmembrane helix</keyword>
<name>A0ABS2XJ33_POLSP</name>
<dbReference type="InterPro" id="IPR004073">
    <property type="entry name" value="GPCR_3_vmron_rcpt_2"/>
</dbReference>
<keyword evidence="3 11" id="KW-0812">Transmembrane</keyword>
<feature type="transmembrane region" description="Helical" evidence="11">
    <location>
        <begin position="609"/>
        <end position="631"/>
    </location>
</feature>
<keyword evidence="9" id="KW-0325">Glycoprotein</keyword>
<comment type="subcellular location">
    <subcellularLocation>
        <location evidence="1">Cell membrane</location>
        <topology evidence="1">Multi-pass membrane protein</topology>
    </subcellularLocation>
</comment>
<dbReference type="SUPFAM" id="SSF53822">
    <property type="entry name" value="Periplasmic binding protein-like I"/>
    <property type="match status" value="1"/>
</dbReference>
<evidence type="ECO:0000313" key="13">
    <source>
        <dbReference type="EMBL" id="MBN3274076.1"/>
    </source>
</evidence>
<protein>
    <submittedName>
        <fullName evidence="13">CASR protein</fullName>
    </submittedName>
</protein>
<evidence type="ECO:0000256" key="2">
    <source>
        <dbReference type="ARBA" id="ARBA00022475"/>
    </source>
</evidence>
<dbReference type="Pfam" id="PF07562">
    <property type="entry name" value="NCD3G"/>
    <property type="match status" value="1"/>
</dbReference>
<dbReference type="Gene3D" id="3.40.50.2300">
    <property type="match status" value="2"/>
</dbReference>
<dbReference type="PROSITE" id="PS00981">
    <property type="entry name" value="G_PROTEIN_RECEP_F3_3"/>
    <property type="match status" value="1"/>
</dbReference>
<evidence type="ECO:0000256" key="8">
    <source>
        <dbReference type="ARBA" id="ARBA00023170"/>
    </source>
</evidence>
<organism evidence="13 14">
    <name type="scientific">Polyodon spathula</name>
    <name type="common">North American paddlefish</name>
    <name type="synonym">Squalus spathula</name>
    <dbReference type="NCBI Taxonomy" id="7913"/>
    <lineage>
        <taxon>Eukaryota</taxon>
        <taxon>Metazoa</taxon>
        <taxon>Chordata</taxon>
        <taxon>Craniata</taxon>
        <taxon>Vertebrata</taxon>
        <taxon>Euteleostomi</taxon>
        <taxon>Actinopterygii</taxon>
        <taxon>Chondrostei</taxon>
        <taxon>Acipenseriformes</taxon>
        <taxon>Polyodontidae</taxon>
        <taxon>Polyodon</taxon>
    </lineage>
</organism>
<dbReference type="InterPro" id="IPR028082">
    <property type="entry name" value="Peripla_BP_I"/>
</dbReference>
<evidence type="ECO:0000256" key="11">
    <source>
        <dbReference type="SAM" id="Phobius"/>
    </source>
</evidence>
<dbReference type="InterPro" id="IPR011500">
    <property type="entry name" value="GPCR_3_9-Cys_dom"/>
</dbReference>
<proteinExistence type="predicted"/>
<dbReference type="InterPro" id="IPR000337">
    <property type="entry name" value="GPCR_3"/>
</dbReference>
<keyword evidence="7 11" id="KW-0472">Membrane</keyword>
<comment type="caution">
    <text evidence="13">The sequence shown here is derived from an EMBL/GenBank/DDBJ whole genome shotgun (WGS) entry which is preliminary data.</text>
</comment>
<evidence type="ECO:0000256" key="6">
    <source>
        <dbReference type="ARBA" id="ARBA00023040"/>
    </source>
</evidence>
<evidence type="ECO:0000256" key="10">
    <source>
        <dbReference type="ARBA" id="ARBA00023224"/>
    </source>
</evidence>
<dbReference type="InterPro" id="IPR038550">
    <property type="entry name" value="GPCR_3_9-Cys_sf"/>
</dbReference>
<sequence length="842" mass="94216">TCNPLGKFSVPGLYKHGDIVIGGVFPVYNKEEPRYAMFETEPAITRCVGFDLRAFRWTQAMIFAIQEINMDHILLPNVTLGYTIFNSCASPTKALRAAHTVLNGQEGTQYNFECPSVPVIIGESGSSQSIAISRTFGPLRMPMVINYFSTCACLSDKREHPTFFRTVPSDFYQARALAQLVKHFGWTWIATIQGDNEYGRMGVQAFTKEVKQYGVCVAFSENVLRTYPYSQILKIVETIKRSTVKVILAFASEGDLYPLMQEIVRQNITGIQWIASEAWITAARPSTKENFKSFGGAIGFVSRQMAIPELKEFLLNIRPSLDSGNSFVTGFWETIFQCTLHLTEDNSNQTFSETNSEICTGQERLDQVNNAFFDVTKLRVAYNVYKAVYAIAHALQNLIFCQKDEGYDKFKLCENISNIQPWQVYEHLQKIKFTNRFGEIVYFDENGDPAAAYDIINWHLTNGIVNHVPVGYFNASSDTAAKLIINEDNIIWNSGKMVPKSVCSESCPPGTRKAIRTGQPICCFDCIPCADGNISNKTDSVECMKCAVEYWSNAKKDKCIPKEIEFLSFSEAFGITLTTVALMGLCLTIATATVIIYNKNTPIVKANNTELSCLLLFSLVLCFLCSLTFIGEPVVWSCMLRHTFFGIAFALSISCVLGKTIVVVTAFKSTLPNSNMAKLFGPMQQRIIVFACTGVQIIICALWLNLSPPFPVKNLKHDKEKIILECNIGSAIGFSLVLGYIGMLSCICFVMAFLARKLPDNFNEAKYITFSMLIFCAVWLTFIPAYVSSPGKYTVAVEIFAILSSTFGLLICIFVPKCYIILLKPERNTRQYIMGKMPSKRL</sequence>
<dbReference type="CDD" id="cd15283">
    <property type="entry name" value="7tmC_V2R_pheromone"/>
    <property type="match status" value="1"/>
</dbReference>
<keyword evidence="2" id="KW-1003">Cell membrane</keyword>
<evidence type="ECO:0000256" key="9">
    <source>
        <dbReference type="ARBA" id="ARBA00023180"/>
    </source>
</evidence>
<keyword evidence="10" id="KW-0807">Transducer</keyword>
<feature type="domain" description="G-protein coupled receptors family 3 profile" evidence="12">
    <location>
        <begin position="573"/>
        <end position="837"/>
    </location>
</feature>
<evidence type="ECO:0000256" key="4">
    <source>
        <dbReference type="ARBA" id="ARBA00022729"/>
    </source>
</evidence>
<feature type="non-terminal residue" evidence="13">
    <location>
        <position position="842"/>
    </location>
</feature>
<feature type="transmembrane region" description="Helical" evidence="11">
    <location>
        <begin position="643"/>
        <end position="667"/>
    </location>
</feature>
<accession>A0ABS2XJ33</accession>
<dbReference type="Gene3D" id="2.10.50.30">
    <property type="entry name" value="GPCR, family 3, nine cysteines domain"/>
    <property type="match status" value="1"/>
</dbReference>
<dbReference type="InterPro" id="IPR000068">
    <property type="entry name" value="GPCR_3_Ca_sens_rcpt-rel"/>
</dbReference>
<dbReference type="PANTHER" id="PTHR24061">
    <property type="entry name" value="CALCIUM-SENSING RECEPTOR-RELATED"/>
    <property type="match status" value="1"/>
</dbReference>
<evidence type="ECO:0000256" key="5">
    <source>
        <dbReference type="ARBA" id="ARBA00022989"/>
    </source>
</evidence>
<dbReference type="Pfam" id="PF00003">
    <property type="entry name" value="7tm_3"/>
    <property type="match status" value="1"/>
</dbReference>